<reference evidence="3 4" key="1">
    <citation type="journal article" date="2012" name="Appl. Environ. Microbiol.">
        <title>Short-read sequencing for genomic analysis of the brown rot fungus Fibroporia radiculosa.</title>
        <authorList>
            <person name="Tang J.D."/>
            <person name="Perkins A.D."/>
            <person name="Sonstegard T.S."/>
            <person name="Schroeder S.G."/>
            <person name="Burgess S.C."/>
            <person name="Diehl S.V."/>
        </authorList>
    </citation>
    <scope>NUCLEOTIDE SEQUENCE [LARGE SCALE GENOMIC DNA]</scope>
    <source>
        <strain evidence="3 4">TFFH 294</strain>
    </source>
</reference>
<protein>
    <recommendedName>
        <fullName evidence="5">REJ domain-containing protein</fullName>
    </recommendedName>
</protein>
<evidence type="ECO:0000313" key="3">
    <source>
        <dbReference type="EMBL" id="CCL99824.1"/>
    </source>
</evidence>
<dbReference type="Proteomes" id="UP000006352">
    <property type="component" value="Unassembled WGS sequence"/>
</dbReference>
<evidence type="ECO:0000313" key="4">
    <source>
        <dbReference type="Proteomes" id="UP000006352"/>
    </source>
</evidence>
<feature type="chain" id="PRO_5003779100" description="REJ domain-containing protein" evidence="2">
    <location>
        <begin position="19"/>
        <end position="153"/>
    </location>
</feature>
<dbReference type="InParanoid" id="J4H1H5"/>
<proteinExistence type="predicted"/>
<feature type="signal peptide" evidence="2">
    <location>
        <begin position="1"/>
        <end position="18"/>
    </location>
</feature>
<evidence type="ECO:0000256" key="2">
    <source>
        <dbReference type="SAM" id="SignalP"/>
    </source>
</evidence>
<dbReference type="RefSeq" id="XP_012179107.1">
    <property type="nucleotide sequence ID" value="XM_012323717.1"/>
</dbReference>
<evidence type="ECO:0000256" key="1">
    <source>
        <dbReference type="SAM" id="MobiDB-lite"/>
    </source>
</evidence>
<keyword evidence="4" id="KW-1185">Reference proteome</keyword>
<organism evidence="3 4">
    <name type="scientific">Fibroporia radiculosa</name>
    <dbReference type="NCBI Taxonomy" id="599839"/>
    <lineage>
        <taxon>Eukaryota</taxon>
        <taxon>Fungi</taxon>
        <taxon>Dikarya</taxon>
        <taxon>Basidiomycota</taxon>
        <taxon>Agaricomycotina</taxon>
        <taxon>Agaricomycetes</taxon>
        <taxon>Polyporales</taxon>
        <taxon>Fibroporiaceae</taxon>
        <taxon>Fibroporia</taxon>
    </lineage>
</organism>
<keyword evidence="2" id="KW-0732">Signal</keyword>
<evidence type="ECO:0008006" key="5">
    <source>
        <dbReference type="Google" id="ProtNLM"/>
    </source>
</evidence>
<dbReference type="EMBL" id="HE796952">
    <property type="protein sequence ID" value="CCL99824.1"/>
    <property type="molecule type" value="Genomic_DNA"/>
</dbReference>
<name>J4H1H5_9APHY</name>
<gene>
    <name evidence="3" type="ORF">FIBRA_01848</name>
</gene>
<dbReference type="GeneID" id="24094735"/>
<accession>J4H1H5</accession>
<sequence length="153" mass="14619">MLVPAGFVLALATALVGAVPQARTVTSSGFTITLSLVPSMPITEQPLSSSPSGIPTHTNSSPTSGTTTATTVTLPGSAAPTTTLTSALSGTVPPGTASSSTTSIPSSTSPSTTSTSASATTSSSSGVAPTFHVGGQWPMLLGAGAGGALAFLV</sequence>
<dbReference type="AlphaFoldDB" id="J4H1H5"/>
<feature type="compositionally biased region" description="Low complexity" evidence="1">
    <location>
        <begin position="55"/>
        <end position="127"/>
    </location>
</feature>
<feature type="region of interest" description="Disordered" evidence="1">
    <location>
        <begin position="43"/>
        <end position="127"/>
    </location>
</feature>
<dbReference type="HOGENOM" id="CLU_1713288_0_0_1"/>